<accession>A0A2Z5AEM5</accession>
<dbReference type="InterPro" id="IPR013325">
    <property type="entry name" value="RNA_pol_sigma_r2"/>
</dbReference>
<dbReference type="PANTHER" id="PTHR43133">
    <property type="entry name" value="RNA POLYMERASE ECF-TYPE SIGMA FACTO"/>
    <property type="match status" value="1"/>
</dbReference>
<evidence type="ECO:0000259" key="6">
    <source>
        <dbReference type="Pfam" id="PF08281"/>
    </source>
</evidence>
<keyword evidence="2" id="KW-0805">Transcription regulation</keyword>
<organism evidence="7 8">
    <name type="scientific">Pseudomonas oryzihabitans</name>
    <dbReference type="NCBI Taxonomy" id="47885"/>
    <lineage>
        <taxon>Bacteria</taxon>
        <taxon>Pseudomonadati</taxon>
        <taxon>Pseudomonadota</taxon>
        <taxon>Gammaproteobacteria</taxon>
        <taxon>Pseudomonadales</taxon>
        <taxon>Pseudomonadaceae</taxon>
        <taxon>Pseudomonas</taxon>
    </lineage>
</organism>
<proteinExistence type="inferred from homology"/>
<dbReference type="SUPFAM" id="SSF88659">
    <property type="entry name" value="Sigma3 and sigma4 domains of RNA polymerase sigma factors"/>
    <property type="match status" value="1"/>
</dbReference>
<feature type="domain" description="RNA polymerase sigma-70 region 2" evidence="5">
    <location>
        <begin position="4"/>
        <end position="65"/>
    </location>
</feature>
<reference evidence="7 8" key="1">
    <citation type="submission" date="2017-06" db="EMBL/GenBank/DDBJ databases">
        <title>Evolution towards high GC content and high-temperature stress adaptation in endophytic Pseudomonas oryzihabitans impacted its plant-growth promoting traits.</title>
        <authorList>
            <person name="Nascimento F.X."/>
        </authorList>
    </citation>
    <scope>NUCLEOTIDE SEQUENCE [LARGE SCALE GENOMIC DNA]</scope>
    <source>
        <strain evidence="7 8">MS8</strain>
    </source>
</reference>
<dbReference type="InterPro" id="IPR013324">
    <property type="entry name" value="RNA_pol_sigma_r3/r4-like"/>
</dbReference>
<evidence type="ECO:0000313" key="7">
    <source>
        <dbReference type="EMBL" id="AXA67761.1"/>
    </source>
</evidence>
<comment type="similarity">
    <text evidence="1">Belongs to the sigma-70 factor family. ECF subfamily.</text>
</comment>
<dbReference type="GO" id="GO:0003677">
    <property type="term" value="F:DNA binding"/>
    <property type="evidence" value="ECO:0007669"/>
    <property type="project" value="InterPro"/>
</dbReference>
<name>A0A2Z5AEM5_9PSED</name>
<dbReference type="GO" id="GO:0006352">
    <property type="term" value="P:DNA-templated transcription initiation"/>
    <property type="evidence" value="ECO:0007669"/>
    <property type="project" value="InterPro"/>
</dbReference>
<dbReference type="PANTHER" id="PTHR43133:SF63">
    <property type="entry name" value="RNA POLYMERASE SIGMA FACTOR FECI-RELATED"/>
    <property type="match status" value="1"/>
</dbReference>
<dbReference type="EMBL" id="CP022198">
    <property type="protein sequence ID" value="AXA67761.1"/>
    <property type="molecule type" value="Genomic_DNA"/>
</dbReference>
<dbReference type="Pfam" id="PF08281">
    <property type="entry name" value="Sigma70_r4_2"/>
    <property type="match status" value="1"/>
</dbReference>
<dbReference type="Gene3D" id="1.10.10.10">
    <property type="entry name" value="Winged helix-like DNA-binding domain superfamily/Winged helix DNA-binding domain"/>
    <property type="match status" value="1"/>
</dbReference>
<sequence length="157" mass="17970">MIGYYQELLKFLTRTTGDRHTAADLVQAAYLRLLDRSSTTEIKQPRALLYRTAINLSIDLHRRERVRQDDVTDFEAEGVPTDGCPQEGLAREQQLALLQRALEELSPACREAFLMRKIEGLSHGQIAEQLGLSKASVEKHIVNAMRHCRLRLLDWND</sequence>
<dbReference type="InterPro" id="IPR036388">
    <property type="entry name" value="WH-like_DNA-bd_sf"/>
</dbReference>
<keyword evidence="3" id="KW-0731">Sigma factor</keyword>
<dbReference type="SUPFAM" id="SSF88946">
    <property type="entry name" value="Sigma2 domain of RNA polymerase sigma factors"/>
    <property type="match status" value="1"/>
</dbReference>
<dbReference type="InterPro" id="IPR014284">
    <property type="entry name" value="RNA_pol_sigma-70_dom"/>
</dbReference>
<evidence type="ECO:0000256" key="2">
    <source>
        <dbReference type="ARBA" id="ARBA00023015"/>
    </source>
</evidence>
<evidence type="ECO:0000313" key="8">
    <source>
        <dbReference type="Proteomes" id="UP000250579"/>
    </source>
</evidence>
<dbReference type="AlphaFoldDB" id="A0A2Z5AEM5"/>
<dbReference type="RefSeq" id="WP_208691840.1">
    <property type="nucleotide sequence ID" value="NZ_CP022198.1"/>
</dbReference>
<dbReference type="Gene3D" id="1.10.1740.10">
    <property type="match status" value="1"/>
</dbReference>
<dbReference type="NCBIfam" id="TIGR02937">
    <property type="entry name" value="sigma70-ECF"/>
    <property type="match status" value="1"/>
</dbReference>
<evidence type="ECO:0000256" key="3">
    <source>
        <dbReference type="ARBA" id="ARBA00023082"/>
    </source>
</evidence>
<dbReference type="InterPro" id="IPR039425">
    <property type="entry name" value="RNA_pol_sigma-70-like"/>
</dbReference>
<dbReference type="CDD" id="cd06171">
    <property type="entry name" value="Sigma70_r4"/>
    <property type="match status" value="1"/>
</dbReference>
<dbReference type="Pfam" id="PF04542">
    <property type="entry name" value="Sigma70_r2"/>
    <property type="match status" value="1"/>
</dbReference>
<protein>
    <submittedName>
        <fullName evidence="7">RNA polymerase subunit sigma</fullName>
    </submittedName>
</protein>
<dbReference type="GO" id="GO:0016987">
    <property type="term" value="F:sigma factor activity"/>
    <property type="evidence" value="ECO:0007669"/>
    <property type="project" value="UniProtKB-KW"/>
</dbReference>
<dbReference type="InterPro" id="IPR013249">
    <property type="entry name" value="RNA_pol_sigma70_r4_t2"/>
</dbReference>
<dbReference type="NCBIfam" id="NF009179">
    <property type="entry name" value="PRK12527.1"/>
    <property type="match status" value="1"/>
</dbReference>
<feature type="domain" description="RNA polymerase sigma factor 70 region 4 type 2" evidence="6">
    <location>
        <begin position="97"/>
        <end position="148"/>
    </location>
</feature>
<keyword evidence="4" id="KW-0804">Transcription</keyword>
<dbReference type="Proteomes" id="UP000250579">
    <property type="component" value="Chromosome"/>
</dbReference>
<dbReference type="InterPro" id="IPR007627">
    <property type="entry name" value="RNA_pol_sigma70_r2"/>
</dbReference>
<gene>
    <name evidence="7" type="ORF">CE139_18715</name>
</gene>
<evidence type="ECO:0000256" key="1">
    <source>
        <dbReference type="ARBA" id="ARBA00010641"/>
    </source>
</evidence>
<evidence type="ECO:0000256" key="4">
    <source>
        <dbReference type="ARBA" id="ARBA00023163"/>
    </source>
</evidence>
<evidence type="ECO:0000259" key="5">
    <source>
        <dbReference type="Pfam" id="PF04542"/>
    </source>
</evidence>